<dbReference type="EMBL" id="CARXXK010000002">
    <property type="protein sequence ID" value="CAI6356589.1"/>
    <property type="molecule type" value="Genomic_DNA"/>
</dbReference>
<reference evidence="5 6" key="1">
    <citation type="submission" date="2023-01" db="EMBL/GenBank/DDBJ databases">
        <authorList>
            <person name="Whitehead M."/>
        </authorList>
    </citation>
    <scope>NUCLEOTIDE SEQUENCE [LARGE SCALE GENOMIC DNA]</scope>
</reference>
<evidence type="ECO:0000313" key="5">
    <source>
        <dbReference type="EMBL" id="CAI6356589.1"/>
    </source>
</evidence>
<feature type="domain" description="REM-1" evidence="4">
    <location>
        <begin position="17"/>
        <end position="117"/>
    </location>
</feature>
<dbReference type="PROSITE" id="PS51860">
    <property type="entry name" value="REM_1"/>
    <property type="match status" value="1"/>
</dbReference>
<dbReference type="PANTHER" id="PTHR23031:SF15">
    <property type="entry name" value="LD12055P"/>
    <property type="match status" value="1"/>
</dbReference>
<dbReference type="SMART" id="SM01041">
    <property type="entry name" value="BRO1"/>
    <property type="match status" value="1"/>
</dbReference>
<feature type="region of interest" description="Disordered" evidence="2">
    <location>
        <begin position="865"/>
        <end position="894"/>
    </location>
</feature>
<feature type="region of interest" description="Disordered" evidence="2">
    <location>
        <begin position="745"/>
        <end position="766"/>
    </location>
</feature>
<dbReference type="AlphaFoldDB" id="A0AAV0WLE1"/>
<feature type="region of interest" description="Disordered" evidence="2">
    <location>
        <begin position="1083"/>
        <end position="1123"/>
    </location>
</feature>
<feature type="region of interest" description="Disordered" evidence="2">
    <location>
        <begin position="923"/>
        <end position="942"/>
    </location>
</feature>
<dbReference type="SMART" id="SM00742">
    <property type="entry name" value="Hr1"/>
    <property type="match status" value="1"/>
</dbReference>
<feature type="compositionally biased region" description="Basic and acidic residues" evidence="2">
    <location>
        <begin position="871"/>
        <end position="894"/>
    </location>
</feature>
<dbReference type="InterPro" id="IPR036274">
    <property type="entry name" value="HR1_rpt_sf"/>
</dbReference>
<dbReference type="Gene3D" id="1.25.40.280">
    <property type="entry name" value="alix/aip1 like domains"/>
    <property type="match status" value="1"/>
</dbReference>
<dbReference type="GO" id="GO:0007165">
    <property type="term" value="P:signal transduction"/>
    <property type="evidence" value="ECO:0007669"/>
    <property type="project" value="InterPro"/>
</dbReference>
<keyword evidence="6" id="KW-1185">Reference proteome</keyword>
<dbReference type="InterPro" id="IPR038499">
    <property type="entry name" value="BRO1_sf"/>
</dbReference>
<feature type="region of interest" description="Disordered" evidence="2">
    <location>
        <begin position="469"/>
        <end position="518"/>
    </location>
</feature>
<dbReference type="PANTHER" id="PTHR23031">
    <property type="entry name" value="RHOPHILIN"/>
    <property type="match status" value="1"/>
</dbReference>
<dbReference type="Gene3D" id="1.10.287.160">
    <property type="entry name" value="HR1 repeat"/>
    <property type="match status" value="1"/>
</dbReference>
<organism evidence="5 6">
    <name type="scientific">Macrosiphum euphorbiae</name>
    <name type="common">potato aphid</name>
    <dbReference type="NCBI Taxonomy" id="13131"/>
    <lineage>
        <taxon>Eukaryota</taxon>
        <taxon>Metazoa</taxon>
        <taxon>Ecdysozoa</taxon>
        <taxon>Arthropoda</taxon>
        <taxon>Hexapoda</taxon>
        <taxon>Insecta</taxon>
        <taxon>Pterygota</taxon>
        <taxon>Neoptera</taxon>
        <taxon>Paraneoptera</taxon>
        <taxon>Hemiptera</taxon>
        <taxon>Sternorrhyncha</taxon>
        <taxon>Aphidomorpha</taxon>
        <taxon>Aphidoidea</taxon>
        <taxon>Aphididae</taxon>
        <taxon>Macrosiphini</taxon>
        <taxon>Macrosiphum</taxon>
    </lineage>
</organism>
<feature type="compositionally biased region" description="Basic and acidic residues" evidence="2">
    <location>
        <begin position="554"/>
        <end position="567"/>
    </location>
</feature>
<dbReference type="Pfam" id="PF03097">
    <property type="entry name" value="BRO1"/>
    <property type="match status" value="1"/>
</dbReference>
<dbReference type="InterPro" id="IPR047138">
    <property type="entry name" value="RHPN1_2"/>
</dbReference>
<proteinExistence type="predicted"/>
<evidence type="ECO:0000256" key="1">
    <source>
        <dbReference type="PROSITE-ProRule" id="PRU01207"/>
    </source>
</evidence>
<dbReference type="InterPro" id="IPR004328">
    <property type="entry name" value="BRO1_dom"/>
</dbReference>
<evidence type="ECO:0000259" key="4">
    <source>
        <dbReference type="PROSITE" id="PS51860"/>
    </source>
</evidence>
<feature type="compositionally biased region" description="Polar residues" evidence="2">
    <location>
        <begin position="60"/>
        <end position="69"/>
    </location>
</feature>
<name>A0AAV0WLE1_9HEMI</name>
<feature type="region of interest" description="Disordered" evidence="2">
    <location>
        <begin position="192"/>
        <end position="213"/>
    </location>
</feature>
<accession>A0AAV0WLE1</accession>
<evidence type="ECO:0000313" key="6">
    <source>
        <dbReference type="Proteomes" id="UP001160148"/>
    </source>
</evidence>
<sequence>MAATAVTRAHNRAIAKGTDPKAATCRAKLQRARSALNRQMDRELRLREGAENLLRATTKDGGSSDNSGIVGSAGGRRNKSKSRKLIRQTVALELSFLDSNVRLLADELAELNGSVDVYQHRDDDDDGEDDFDGPAVVGASADGSMANRRRLHRQRLMPMIAVPLKDTRPIDFGPPLERFISQHYGVDLSAAPEETNAGQGGVGDNGDDCDGSGVAVRRRSLSLREAIDELTQLRVDTQTPSRDLDGIRLLLRYYRQLYYVDRRFFPPASLAVPVTTTSRHYQQHNRQQQDPNYRHVKQQQQLQYSPAVGSSLTSPPPAIYFEWYDSFGGPVPSCGQRTVRFEQACVLFNVAAVHTQMGAKHDRRCRDDADDGDDDDYCMSIGSGKRAGSSSTSTGPEAADGAAAAAQCFLRAAGAYRHIGDTFANAPARAADLRATGVLYAVMMAQAHECAFEKLQWRFLTSVRHRCSRQRHRGDQAKEAEADAEGLGNGDHRSRGDRDAATRRTSASGVSGGNVGGTCEVTANTPSWTELAREAAHVSRMYGDVVYNTCSRQSNERAANRGKENGGEHGVAATPVSILPDVWVAVCRIKDRHYAALAYRYAACALLPYRRCGTDGQPDKHHHMGGTRRRGTVDSDASQLLTELTAAAAAAGLGVADDDDDNDETSSVAVLQRRRRKQLGKLLLEAAAAAHDRADRALRLCRQLRVKSDGNTSGSGGGGGLLAGVLDRERQRTVRLLLSHLRDEEEDEYATAEGGGGGGDSDRRDGRAEKNTGRCWDCHDCCSDDEGVDAAAVADYCSGDREELTAAGIAGVPGLDVDRGVLIRPRTRFRLMSIAPDFTDTGDGGNYNDGDVDCGDEYDLAGGSVVTKQRAGGDDRHRQKREERQHEAADREERRADLFAGLGPVAVFSARHQCSRPRWVKITRGGGRHRSPGGGDEDVCDDDKSVASTDPIQLVDRWFGFELRSHGGGTAAAVPPATVGHVRSSSQAQHVGLRRGDIVVALKLCAGDGGGGRAIDVRWETCRRVAEFIVHHHQRRRKPSSGEGAVIQLKVVTPITASAASDGYVDPNKIYKRRSTNMAVLNSNLHSAPPLPPMLSQTNSKQRRQRRQNTNGGSEGTESTNKKITWLWNPFRRRRRSVVGNKC</sequence>
<feature type="compositionally biased region" description="Polar residues" evidence="2">
    <location>
        <begin position="1109"/>
        <end position="1123"/>
    </location>
</feature>
<dbReference type="PROSITE" id="PS51180">
    <property type="entry name" value="BRO1"/>
    <property type="match status" value="1"/>
</dbReference>
<evidence type="ECO:0000256" key="2">
    <source>
        <dbReference type="SAM" id="MobiDB-lite"/>
    </source>
</evidence>
<dbReference type="SUPFAM" id="SSF46585">
    <property type="entry name" value="HR1 repeat"/>
    <property type="match status" value="1"/>
</dbReference>
<keyword evidence="1" id="KW-0175">Coiled coil</keyword>
<evidence type="ECO:0000259" key="3">
    <source>
        <dbReference type="PROSITE" id="PS51180"/>
    </source>
</evidence>
<feature type="domain" description="BRO1" evidence="3">
    <location>
        <begin position="158"/>
        <end position="905"/>
    </location>
</feature>
<dbReference type="InterPro" id="IPR011072">
    <property type="entry name" value="HR1_rho-bd"/>
</dbReference>
<dbReference type="GO" id="GO:0051497">
    <property type="term" value="P:negative regulation of stress fiber assembly"/>
    <property type="evidence" value="ECO:0007669"/>
    <property type="project" value="TreeGrafter"/>
</dbReference>
<gene>
    <name evidence="5" type="ORF">MEUPH1_LOCUS12307</name>
</gene>
<dbReference type="Proteomes" id="UP001160148">
    <property type="component" value="Unassembled WGS sequence"/>
</dbReference>
<feature type="region of interest" description="Disordered" evidence="2">
    <location>
        <begin position="55"/>
        <end position="82"/>
    </location>
</feature>
<feature type="region of interest" description="Disordered" evidence="2">
    <location>
        <begin position="553"/>
        <end position="572"/>
    </location>
</feature>
<protein>
    <submittedName>
        <fullName evidence="5">Uncharacterized protein</fullName>
    </submittedName>
</protein>
<feature type="region of interest" description="Disordered" evidence="2">
    <location>
        <begin position="1"/>
        <end position="21"/>
    </location>
</feature>
<comment type="caution">
    <text evidence="5">The sequence shown here is derived from an EMBL/GenBank/DDBJ whole genome shotgun (WGS) entry which is preliminary data.</text>
</comment>
<feature type="compositionally biased region" description="Basic and acidic residues" evidence="2">
    <location>
        <begin position="490"/>
        <end position="502"/>
    </location>
</feature>